<reference evidence="1" key="1">
    <citation type="submission" date="2021-01" db="EMBL/GenBank/DDBJ databases">
        <authorList>
            <consortium name="Genoscope - CEA"/>
            <person name="William W."/>
        </authorList>
    </citation>
    <scope>NUCLEOTIDE SEQUENCE</scope>
</reference>
<dbReference type="AlphaFoldDB" id="A0A816IQ90"/>
<organism evidence="1">
    <name type="scientific">Brassica napus</name>
    <name type="common">Rape</name>
    <dbReference type="NCBI Taxonomy" id="3708"/>
    <lineage>
        <taxon>Eukaryota</taxon>
        <taxon>Viridiplantae</taxon>
        <taxon>Streptophyta</taxon>
        <taxon>Embryophyta</taxon>
        <taxon>Tracheophyta</taxon>
        <taxon>Spermatophyta</taxon>
        <taxon>Magnoliopsida</taxon>
        <taxon>eudicotyledons</taxon>
        <taxon>Gunneridae</taxon>
        <taxon>Pentapetalae</taxon>
        <taxon>rosids</taxon>
        <taxon>malvids</taxon>
        <taxon>Brassicales</taxon>
        <taxon>Brassicaceae</taxon>
        <taxon>Brassiceae</taxon>
        <taxon>Brassica</taxon>
    </lineage>
</organism>
<proteinExistence type="predicted"/>
<feature type="non-terminal residue" evidence="1">
    <location>
        <position position="1"/>
    </location>
</feature>
<dbReference type="EMBL" id="HG994367">
    <property type="protein sequence ID" value="CAF1708953.1"/>
    <property type="molecule type" value="Genomic_DNA"/>
</dbReference>
<dbReference type="Proteomes" id="UP001295469">
    <property type="component" value="Chromosome C03"/>
</dbReference>
<evidence type="ECO:0000313" key="1">
    <source>
        <dbReference type="EMBL" id="CAF1708953.1"/>
    </source>
</evidence>
<gene>
    <name evidence="1" type="ORF">DARMORV10_C03P71700.1</name>
</gene>
<sequence>MFQSRSMLYGLLYVLQALVGVSVLTQRLVHVLALRLNSLSSWGVGNLGALFNQSMLMGSELSKCCNCYFSSSGDCP</sequence>
<accession>A0A816IQ90</accession>
<name>A0A816IQ90_BRANA</name>
<protein>
    <submittedName>
        <fullName evidence="1">(rape) hypothetical protein</fullName>
    </submittedName>
</protein>